<dbReference type="Proteomes" id="UP001281410">
    <property type="component" value="Unassembled WGS sequence"/>
</dbReference>
<proteinExistence type="predicted"/>
<organism evidence="1 2">
    <name type="scientific">Dipteronia sinensis</name>
    <dbReference type="NCBI Taxonomy" id="43782"/>
    <lineage>
        <taxon>Eukaryota</taxon>
        <taxon>Viridiplantae</taxon>
        <taxon>Streptophyta</taxon>
        <taxon>Embryophyta</taxon>
        <taxon>Tracheophyta</taxon>
        <taxon>Spermatophyta</taxon>
        <taxon>Magnoliopsida</taxon>
        <taxon>eudicotyledons</taxon>
        <taxon>Gunneridae</taxon>
        <taxon>Pentapetalae</taxon>
        <taxon>rosids</taxon>
        <taxon>malvids</taxon>
        <taxon>Sapindales</taxon>
        <taxon>Sapindaceae</taxon>
        <taxon>Hippocastanoideae</taxon>
        <taxon>Acereae</taxon>
        <taxon>Dipteronia</taxon>
    </lineage>
</organism>
<keyword evidence="2" id="KW-1185">Reference proteome</keyword>
<dbReference type="PANTHER" id="PTHR35218:SF9">
    <property type="entry name" value="ENDONUCLEASE_EXONUCLEASE_PHOSPHATASE DOMAIN-CONTAINING PROTEIN"/>
    <property type="match status" value="1"/>
</dbReference>
<dbReference type="InterPro" id="IPR036691">
    <property type="entry name" value="Endo/exonu/phosph_ase_sf"/>
</dbReference>
<dbReference type="SUPFAM" id="SSF56219">
    <property type="entry name" value="DNase I-like"/>
    <property type="match status" value="1"/>
</dbReference>
<sequence>MGLGLFEFSAGVHRVFGPHKKISEDGEKISVTGNRSQNGVGVEASSESSQNAVGEWKKRIRKCEDNIAQSDGGLLLGKRKRVFDGVCEVGGMKKLKDGQDYSPDIVFFMEPKAEHNRLEVLQVKLSFVGKLVVDCVGRSGGLCLFWSDKSNISLMPYFCFHIDMCVYSFGSDKWRMTCFYSHPETDQHCHAWPLMHRLHGLAQLPWLSIEDFNEILSNDDKAEGTVRNRKLMEDFQDALDLCGLEDLSFLDPNFTWCNKREGPIQFRKDLTEGFAVWIGSNCYCLHASDISNSSIMTIGIYC</sequence>
<name>A0AAE0E587_9ROSI</name>
<dbReference type="EMBL" id="JANJYJ010000005">
    <property type="protein sequence ID" value="KAK3210950.1"/>
    <property type="molecule type" value="Genomic_DNA"/>
</dbReference>
<dbReference type="PANTHER" id="PTHR35218">
    <property type="entry name" value="RNASE H DOMAIN-CONTAINING PROTEIN"/>
    <property type="match status" value="1"/>
</dbReference>
<evidence type="ECO:0000313" key="2">
    <source>
        <dbReference type="Proteomes" id="UP001281410"/>
    </source>
</evidence>
<evidence type="ECO:0000313" key="1">
    <source>
        <dbReference type="EMBL" id="KAK3210950.1"/>
    </source>
</evidence>
<dbReference type="AlphaFoldDB" id="A0AAE0E587"/>
<dbReference type="Gene3D" id="3.60.10.10">
    <property type="entry name" value="Endonuclease/exonuclease/phosphatase"/>
    <property type="match status" value="1"/>
</dbReference>
<accession>A0AAE0E587</accession>
<comment type="caution">
    <text evidence="1">The sequence shown here is derived from an EMBL/GenBank/DDBJ whole genome shotgun (WGS) entry which is preliminary data.</text>
</comment>
<reference evidence="1" key="1">
    <citation type="journal article" date="2023" name="Plant J.">
        <title>Genome sequences and population genomics provide insights into the demographic history, inbreeding, and mutation load of two 'living fossil' tree species of Dipteronia.</title>
        <authorList>
            <person name="Feng Y."/>
            <person name="Comes H.P."/>
            <person name="Chen J."/>
            <person name="Zhu S."/>
            <person name="Lu R."/>
            <person name="Zhang X."/>
            <person name="Li P."/>
            <person name="Qiu J."/>
            <person name="Olsen K.M."/>
            <person name="Qiu Y."/>
        </authorList>
    </citation>
    <scope>NUCLEOTIDE SEQUENCE</scope>
    <source>
        <strain evidence="1">NBL</strain>
    </source>
</reference>
<gene>
    <name evidence="1" type="ORF">Dsin_015656</name>
</gene>
<protein>
    <submittedName>
        <fullName evidence="1">Uncharacterized protein</fullName>
    </submittedName>
</protein>